<evidence type="ECO:0000256" key="7">
    <source>
        <dbReference type="ARBA" id="ARBA00022840"/>
    </source>
</evidence>
<evidence type="ECO:0000256" key="8">
    <source>
        <dbReference type="ARBA" id="ARBA00022967"/>
    </source>
</evidence>
<feature type="domain" description="ABC transporter" evidence="10">
    <location>
        <begin position="2"/>
        <end position="251"/>
    </location>
</feature>
<dbReference type="InterPro" id="IPR050388">
    <property type="entry name" value="ABC_Ni/Peptide_Import"/>
</dbReference>
<gene>
    <name evidence="11" type="ORF">GCM10009768_18540</name>
</gene>
<dbReference type="InterPro" id="IPR003439">
    <property type="entry name" value="ABC_transporter-like_ATP-bd"/>
</dbReference>
<evidence type="ECO:0000259" key="10">
    <source>
        <dbReference type="PROSITE" id="PS50893"/>
    </source>
</evidence>
<evidence type="ECO:0000256" key="4">
    <source>
        <dbReference type="ARBA" id="ARBA00022475"/>
    </source>
</evidence>
<dbReference type="PANTHER" id="PTHR43297">
    <property type="entry name" value="OLIGOPEPTIDE TRANSPORT ATP-BINDING PROTEIN APPD"/>
    <property type="match status" value="1"/>
</dbReference>
<keyword evidence="3" id="KW-0813">Transport</keyword>
<keyword evidence="4" id="KW-1003">Cell membrane</keyword>
<keyword evidence="6" id="KW-0547">Nucleotide-binding</keyword>
<keyword evidence="5" id="KW-0997">Cell inner membrane</keyword>
<reference evidence="11 12" key="1">
    <citation type="journal article" date="2019" name="Int. J. Syst. Evol. Microbiol.">
        <title>The Global Catalogue of Microorganisms (GCM) 10K type strain sequencing project: providing services to taxonomists for standard genome sequencing and annotation.</title>
        <authorList>
            <consortium name="The Broad Institute Genomics Platform"/>
            <consortium name="The Broad Institute Genome Sequencing Center for Infectious Disease"/>
            <person name="Wu L."/>
            <person name="Ma J."/>
        </authorList>
    </citation>
    <scope>NUCLEOTIDE SEQUENCE [LARGE SCALE GENOMIC DNA]</scope>
    <source>
        <strain evidence="11 12">JCM 14736</strain>
    </source>
</reference>
<dbReference type="InterPro" id="IPR017871">
    <property type="entry name" value="ABC_transporter-like_CS"/>
</dbReference>
<evidence type="ECO:0000256" key="3">
    <source>
        <dbReference type="ARBA" id="ARBA00022448"/>
    </source>
</evidence>
<dbReference type="Gene3D" id="3.40.50.300">
    <property type="entry name" value="P-loop containing nucleotide triphosphate hydrolases"/>
    <property type="match status" value="1"/>
</dbReference>
<dbReference type="SUPFAM" id="SSF52540">
    <property type="entry name" value="P-loop containing nucleoside triphosphate hydrolases"/>
    <property type="match status" value="1"/>
</dbReference>
<evidence type="ECO:0000256" key="1">
    <source>
        <dbReference type="ARBA" id="ARBA00004202"/>
    </source>
</evidence>
<dbReference type="SMART" id="SM00382">
    <property type="entry name" value="AAA"/>
    <property type="match status" value="1"/>
</dbReference>
<protein>
    <recommendedName>
        <fullName evidence="10">ABC transporter domain-containing protein</fullName>
    </recommendedName>
</protein>
<dbReference type="Proteomes" id="UP001500851">
    <property type="component" value="Unassembled WGS sequence"/>
</dbReference>
<evidence type="ECO:0000256" key="2">
    <source>
        <dbReference type="ARBA" id="ARBA00005417"/>
    </source>
</evidence>
<comment type="caution">
    <text evidence="11">The sequence shown here is derived from an EMBL/GenBank/DDBJ whole genome shotgun (WGS) entry which is preliminary data.</text>
</comment>
<evidence type="ECO:0000256" key="6">
    <source>
        <dbReference type="ARBA" id="ARBA00022741"/>
    </source>
</evidence>
<accession>A0ABN2LIM6</accession>
<keyword evidence="12" id="KW-1185">Reference proteome</keyword>
<sequence>MLTIENLSLTVKRRDDERQILREVSLTCGPGEFVALVGESGSGKSMTLRTVVGLTPRGSRLTGSVRFGDVDLVTASKAQVAEVRKKRAAMIFQDPRAHINPYQTIGGFMCEGLRVNRGLGRDEARRTAARLLDEVGLFDPESQLKKHPHELSGGMLQRVMIASALASEPELLLADEPTTALDVTTQAEIIAILQELRTSRGLAIVLVTHDLDLAAGSCDRISVMRYGEIVEEAEARELWRNPQHAYTRALLAAMPARLEKLPAQSGHPTEEKP</sequence>
<evidence type="ECO:0000256" key="9">
    <source>
        <dbReference type="ARBA" id="ARBA00023136"/>
    </source>
</evidence>
<dbReference type="InterPro" id="IPR003593">
    <property type="entry name" value="AAA+_ATPase"/>
</dbReference>
<comment type="subcellular location">
    <subcellularLocation>
        <location evidence="1">Cell membrane</location>
        <topology evidence="1">Peripheral membrane protein</topology>
    </subcellularLocation>
</comment>
<evidence type="ECO:0000313" key="12">
    <source>
        <dbReference type="Proteomes" id="UP001500851"/>
    </source>
</evidence>
<name>A0ABN2LIM6_9MICO</name>
<comment type="similarity">
    <text evidence="2">Belongs to the ABC transporter superfamily.</text>
</comment>
<dbReference type="CDD" id="cd03257">
    <property type="entry name" value="ABC_NikE_OppD_transporters"/>
    <property type="match status" value="1"/>
</dbReference>
<dbReference type="RefSeq" id="WP_344031700.1">
    <property type="nucleotide sequence ID" value="NZ_BAAAOB010000002.1"/>
</dbReference>
<evidence type="ECO:0000313" key="11">
    <source>
        <dbReference type="EMBL" id="GAA1789874.1"/>
    </source>
</evidence>
<evidence type="ECO:0000256" key="5">
    <source>
        <dbReference type="ARBA" id="ARBA00022519"/>
    </source>
</evidence>
<dbReference type="PROSITE" id="PS50893">
    <property type="entry name" value="ABC_TRANSPORTER_2"/>
    <property type="match status" value="1"/>
</dbReference>
<organism evidence="11 12">
    <name type="scientific">Leucobacter iarius</name>
    <dbReference type="NCBI Taxonomy" id="333963"/>
    <lineage>
        <taxon>Bacteria</taxon>
        <taxon>Bacillati</taxon>
        <taxon>Actinomycetota</taxon>
        <taxon>Actinomycetes</taxon>
        <taxon>Micrococcales</taxon>
        <taxon>Microbacteriaceae</taxon>
        <taxon>Leucobacter</taxon>
    </lineage>
</organism>
<dbReference type="InterPro" id="IPR027417">
    <property type="entry name" value="P-loop_NTPase"/>
</dbReference>
<dbReference type="PANTHER" id="PTHR43297:SF14">
    <property type="entry name" value="ATPASE AAA-TYPE CORE DOMAIN-CONTAINING PROTEIN"/>
    <property type="match status" value="1"/>
</dbReference>
<dbReference type="EMBL" id="BAAAOB010000002">
    <property type="protein sequence ID" value="GAA1789874.1"/>
    <property type="molecule type" value="Genomic_DNA"/>
</dbReference>
<dbReference type="Pfam" id="PF00005">
    <property type="entry name" value="ABC_tran"/>
    <property type="match status" value="1"/>
</dbReference>
<keyword evidence="9" id="KW-0472">Membrane</keyword>
<keyword evidence="7" id="KW-0067">ATP-binding</keyword>
<dbReference type="PROSITE" id="PS00211">
    <property type="entry name" value="ABC_TRANSPORTER_1"/>
    <property type="match status" value="1"/>
</dbReference>
<proteinExistence type="inferred from homology"/>
<keyword evidence="8" id="KW-1278">Translocase</keyword>